<proteinExistence type="predicted"/>
<accession>A0ABY4XLZ2</accession>
<dbReference type="RefSeq" id="WP_235164266.1">
    <property type="nucleotide sequence ID" value="NZ_CP098805.1"/>
</dbReference>
<dbReference type="EMBL" id="CP098805">
    <property type="protein sequence ID" value="USJ31200.1"/>
    <property type="molecule type" value="Genomic_DNA"/>
</dbReference>
<keyword evidence="1" id="KW-0479">Metal-binding</keyword>
<dbReference type="PANTHER" id="PTHR43084">
    <property type="entry name" value="PERSULFIDE DIOXYGENASE ETHE1"/>
    <property type="match status" value="1"/>
</dbReference>
<dbReference type="SUPFAM" id="SSF56281">
    <property type="entry name" value="Metallo-hydrolase/oxidoreductase"/>
    <property type="match status" value="1"/>
</dbReference>
<dbReference type="CDD" id="cd00158">
    <property type="entry name" value="RHOD"/>
    <property type="match status" value="2"/>
</dbReference>
<dbReference type="SMART" id="SM00849">
    <property type="entry name" value="Lactamase_B"/>
    <property type="match status" value="1"/>
</dbReference>
<dbReference type="PANTHER" id="PTHR43084:SF1">
    <property type="entry name" value="PERSULFIDE DIOXYGENASE ETHE1, MITOCHONDRIAL"/>
    <property type="match status" value="1"/>
</dbReference>
<dbReference type="SUPFAM" id="SSF52821">
    <property type="entry name" value="Rhodanese/Cell cycle control phosphatase"/>
    <property type="match status" value="2"/>
</dbReference>
<dbReference type="CDD" id="cd07724">
    <property type="entry name" value="POD-like_MBL-fold"/>
    <property type="match status" value="1"/>
</dbReference>
<protein>
    <submittedName>
        <fullName evidence="3">MBL fold metallo-hydrolase</fullName>
    </submittedName>
</protein>
<keyword evidence="4" id="KW-1185">Reference proteome</keyword>
<dbReference type="Pfam" id="PF00753">
    <property type="entry name" value="Lactamase_B"/>
    <property type="match status" value="1"/>
</dbReference>
<evidence type="ECO:0000256" key="1">
    <source>
        <dbReference type="ARBA" id="ARBA00022723"/>
    </source>
</evidence>
<dbReference type="Proteomes" id="UP001055420">
    <property type="component" value="Chromosome"/>
</dbReference>
<evidence type="ECO:0000313" key="4">
    <source>
        <dbReference type="Proteomes" id="UP001055420"/>
    </source>
</evidence>
<dbReference type="InterPro" id="IPR036873">
    <property type="entry name" value="Rhodanese-like_dom_sf"/>
</dbReference>
<dbReference type="SMART" id="SM00450">
    <property type="entry name" value="RHOD"/>
    <property type="match status" value="2"/>
</dbReference>
<dbReference type="Pfam" id="PF00581">
    <property type="entry name" value="Rhodanese"/>
    <property type="match status" value="2"/>
</dbReference>
<name>A0ABY4XLZ2_9BACT</name>
<feature type="domain" description="Rhodanese" evidence="2">
    <location>
        <begin position="382"/>
        <end position="464"/>
    </location>
</feature>
<evidence type="ECO:0000313" key="3">
    <source>
        <dbReference type="EMBL" id="USJ31200.1"/>
    </source>
</evidence>
<dbReference type="InterPro" id="IPR001763">
    <property type="entry name" value="Rhodanese-like_dom"/>
</dbReference>
<sequence>MKIEQIYTGCLSQGAYYIESNGEAVVIDPLREVEPYINRAEQNGVKIKYVLETHFHADFVSGHIDLAEKTGAQIVFGPTAKPGFDALVAVDGQVLIVGDVSLTVLHTPGHTMESTCYLLSDQQGKQVGIFTGDTLFIGDVGRPDLAQKVSAELTQEKLAEHLFDSLRYKIMPLADDIIVYPAHGAGSACGKNMSKETTDTLGSQKTSNYALRPDMTREEFVEEVTGGLMPPPAYFPENVSMNINGYESIDRVLERGAQALHAAAFEAVANQTGALVLDTRDAEIFAKGFVPNSINIGINGSFAPWVGTLIPDIKQSILIITEQGREEEVVTRLARVGYDHTIGYLKGGIDAWVKAGKETSQIQSVTADQMSQRLKIDPAIGVLDVRKASEFRSEHMLDAENIPLDYVNDHLAQIDKNKTYFVHCAGGYRSMIFNSILKARGYDNMIDVRGGFKAILESGKFQVSNYVCPSTLNG</sequence>
<evidence type="ECO:0000259" key="2">
    <source>
        <dbReference type="PROSITE" id="PS50206"/>
    </source>
</evidence>
<reference evidence="3" key="1">
    <citation type="submission" date="2022-06" db="EMBL/GenBank/DDBJ databases">
        <title>Novel species in genus Dyadobacter.</title>
        <authorList>
            <person name="Ma C."/>
        </authorList>
    </citation>
    <scope>NUCLEOTIDE SEQUENCE</scope>
    <source>
        <strain evidence="3">CY22</strain>
    </source>
</reference>
<feature type="domain" description="Rhodanese" evidence="2">
    <location>
        <begin position="270"/>
        <end position="361"/>
    </location>
</feature>
<dbReference type="InterPro" id="IPR001279">
    <property type="entry name" value="Metallo-B-lactamas"/>
</dbReference>
<dbReference type="Gene3D" id="3.60.15.10">
    <property type="entry name" value="Ribonuclease Z/Hydroxyacylglutathione hydrolase-like"/>
    <property type="match status" value="1"/>
</dbReference>
<dbReference type="PROSITE" id="PS50206">
    <property type="entry name" value="RHODANESE_3"/>
    <property type="match status" value="2"/>
</dbReference>
<gene>
    <name evidence="3" type="ORF">NFI80_00360</name>
</gene>
<dbReference type="InterPro" id="IPR044528">
    <property type="entry name" value="POD-like_MBL-fold"/>
</dbReference>
<dbReference type="InterPro" id="IPR036866">
    <property type="entry name" value="RibonucZ/Hydroxyglut_hydro"/>
</dbReference>
<dbReference type="Gene3D" id="3.40.250.10">
    <property type="entry name" value="Rhodanese-like domain"/>
    <property type="match status" value="2"/>
</dbReference>
<organism evidence="3 4">
    <name type="scientific">Dyadobacter chenhuakuii</name>
    <dbReference type="NCBI Taxonomy" id="2909339"/>
    <lineage>
        <taxon>Bacteria</taxon>
        <taxon>Pseudomonadati</taxon>
        <taxon>Bacteroidota</taxon>
        <taxon>Cytophagia</taxon>
        <taxon>Cytophagales</taxon>
        <taxon>Spirosomataceae</taxon>
        <taxon>Dyadobacter</taxon>
    </lineage>
</organism>
<dbReference type="InterPro" id="IPR051682">
    <property type="entry name" value="Mito_Persulfide_Diox"/>
</dbReference>